<feature type="coiled-coil region" evidence="9">
    <location>
        <begin position="630"/>
        <end position="657"/>
    </location>
</feature>
<dbReference type="Pfam" id="PF13553">
    <property type="entry name" value="FIIND"/>
    <property type="match status" value="1"/>
</dbReference>
<keyword evidence="15" id="KW-1185">Reference proteome</keyword>
<dbReference type="SUPFAM" id="SSF47986">
    <property type="entry name" value="DEATH domain"/>
    <property type="match status" value="1"/>
</dbReference>
<evidence type="ECO:0000256" key="7">
    <source>
        <dbReference type="ARBA" id="ARBA00023054"/>
    </source>
</evidence>
<comment type="subcellular location">
    <subcellularLocation>
        <location evidence="2">Cytoplasm</location>
        <location evidence="2">Cytosol</location>
    </subcellularLocation>
    <subcellularLocation>
        <location evidence="1">Nucleus</location>
    </subcellularLocation>
</comment>
<evidence type="ECO:0000256" key="4">
    <source>
        <dbReference type="ARBA" id="ARBA00022723"/>
    </source>
</evidence>
<dbReference type="InterPro" id="IPR036890">
    <property type="entry name" value="HATPase_C_sf"/>
</dbReference>
<feature type="compositionally biased region" description="Acidic residues" evidence="10">
    <location>
        <begin position="451"/>
        <end position="460"/>
    </location>
</feature>
<dbReference type="GO" id="GO:0016605">
    <property type="term" value="C:PML body"/>
    <property type="evidence" value="ECO:0007669"/>
    <property type="project" value="TreeGrafter"/>
</dbReference>
<evidence type="ECO:0000256" key="1">
    <source>
        <dbReference type="ARBA" id="ARBA00004123"/>
    </source>
</evidence>
<comment type="caution">
    <text evidence="14">The sequence shown here is derived from an EMBL/GenBank/DDBJ whole genome shotgun (WGS) entry which is preliminary data.</text>
</comment>
<dbReference type="CDD" id="cd16931">
    <property type="entry name" value="HATPase_MORC-like"/>
    <property type="match status" value="1"/>
</dbReference>
<dbReference type="InterPro" id="IPR001315">
    <property type="entry name" value="CARD"/>
</dbReference>
<accession>A0A9D3SP71</accession>
<dbReference type="Pfam" id="PF07496">
    <property type="entry name" value="zf-CW"/>
    <property type="match status" value="1"/>
</dbReference>
<dbReference type="OrthoDB" id="757982at2759"/>
<dbReference type="Pfam" id="PF00619">
    <property type="entry name" value="CARD"/>
    <property type="match status" value="1"/>
</dbReference>
<dbReference type="GO" id="GO:0005829">
    <property type="term" value="C:cytosol"/>
    <property type="evidence" value="ECO:0007669"/>
    <property type="project" value="UniProtKB-SubCell"/>
</dbReference>
<dbReference type="EMBL" id="JAHKSW010000006">
    <property type="protein sequence ID" value="KAG7331387.1"/>
    <property type="molecule type" value="Genomic_DNA"/>
</dbReference>
<organism evidence="14 15">
    <name type="scientific">Hemibagrus wyckioides</name>
    <dbReference type="NCBI Taxonomy" id="337641"/>
    <lineage>
        <taxon>Eukaryota</taxon>
        <taxon>Metazoa</taxon>
        <taxon>Chordata</taxon>
        <taxon>Craniata</taxon>
        <taxon>Vertebrata</taxon>
        <taxon>Euteleostomi</taxon>
        <taxon>Actinopterygii</taxon>
        <taxon>Neopterygii</taxon>
        <taxon>Teleostei</taxon>
        <taxon>Ostariophysi</taxon>
        <taxon>Siluriformes</taxon>
        <taxon>Bagridae</taxon>
        <taxon>Hemibagrus</taxon>
    </lineage>
</organism>
<name>A0A9D3SP71_9TELE</name>
<feature type="domain" description="FIIND" evidence="13">
    <location>
        <begin position="755"/>
        <end position="1030"/>
    </location>
</feature>
<dbReference type="Gene3D" id="3.30.565.10">
    <property type="entry name" value="Histidine kinase-like ATPase, C-terminal domain"/>
    <property type="match status" value="1"/>
</dbReference>
<evidence type="ECO:0000256" key="9">
    <source>
        <dbReference type="SAM" id="Coils"/>
    </source>
</evidence>
<feature type="domain" description="CARD" evidence="11">
    <location>
        <begin position="1029"/>
        <end position="1096"/>
    </location>
</feature>
<dbReference type="Gene3D" id="1.10.533.10">
    <property type="entry name" value="Death Domain, Fas"/>
    <property type="match status" value="1"/>
</dbReference>
<dbReference type="Pfam" id="PF13589">
    <property type="entry name" value="HATPase_c_3"/>
    <property type="match status" value="1"/>
</dbReference>
<dbReference type="PROSITE" id="PS50209">
    <property type="entry name" value="CARD"/>
    <property type="match status" value="1"/>
</dbReference>
<keyword evidence="7 9" id="KW-0175">Coiled coil</keyword>
<dbReference type="InterPro" id="IPR025307">
    <property type="entry name" value="FIIND_dom"/>
</dbReference>
<feature type="domain" description="CW-type" evidence="12">
    <location>
        <begin position="405"/>
        <end position="457"/>
    </location>
</feature>
<feature type="compositionally biased region" description="Basic and acidic residues" evidence="10">
    <location>
        <begin position="461"/>
        <end position="476"/>
    </location>
</feature>
<evidence type="ECO:0000259" key="11">
    <source>
        <dbReference type="PROSITE" id="PS50209"/>
    </source>
</evidence>
<dbReference type="GO" id="GO:0016887">
    <property type="term" value="F:ATP hydrolysis activity"/>
    <property type="evidence" value="ECO:0007669"/>
    <property type="project" value="InterPro"/>
</dbReference>
<dbReference type="Gene3D" id="3.30.40.100">
    <property type="match status" value="1"/>
</dbReference>
<dbReference type="InterPro" id="IPR045261">
    <property type="entry name" value="MORC_ATPase"/>
</dbReference>
<evidence type="ECO:0000256" key="5">
    <source>
        <dbReference type="ARBA" id="ARBA00022771"/>
    </source>
</evidence>
<dbReference type="PROSITE" id="PS51830">
    <property type="entry name" value="FIIND"/>
    <property type="match status" value="1"/>
</dbReference>
<evidence type="ECO:0000259" key="12">
    <source>
        <dbReference type="PROSITE" id="PS51050"/>
    </source>
</evidence>
<evidence type="ECO:0000256" key="10">
    <source>
        <dbReference type="SAM" id="MobiDB-lite"/>
    </source>
</evidence>
<evidence type="ECO:0000313" key="15">
    <source>
        <dbReference type="Proteomes" id="UP000824219"/>
    </source>
</evidence>
<evidence type="ECO:0008006" key="16">
    <source>
        <dbReference type="Google" id="ProtNLM"/>
    </source>
</evidence>
<evidence type="ECO:0000313" key="14">
    <source>
        <dbReference type="EMBL" id="KAG7331387.1"/>
    </source>
</evidence>
<keyword evidence="4" id="KW-0479">Metal-binding</keyword>
<gene>
    <name evidence="14" type="ORF">KOW79_005356</name>
</gene>
<dbReference type="PANTHER" id="PTHR23336">
    <property type="entry name" value="ZINC FINGER CW-TYPE COILED-COIL DOMAIN PROTEIN 3"/>
    <property type="match status" value="1"/>
</dbReference>
<protein>
    <recommendedName>
        <fullName evidence="16">MORC family CW-type zinc finger protein 3</fullName>
    </recommendedName>
</protein>
<reference evidence="14 15" key="1">
    <citation type="submission" date="2021-06" db="EMBL/GenBank/DDBJ databases">
        <title>Chromosome-level genome assembly of the red-tail catfish (Hemibagrus wyckioides).</title>
        <authorList>
            <person name="Shao F."/>
        </authorList>
    </citation>
    <scope>NUCLEOTIDE SEQUENCE [LARGE SCALE GENOMIC DNA]</scope>
    <source>
        <strain evidence="14">EC202008001</strain>
        <tissue evidence="14">Blood</tissue>
    </source>
</reference>
<feature type="region of interest" description="Disordered" evidence="10">
    <location>
        <begin position="449"/>
        <end position="512"/>
    </location>
</feature>
<dbReference type="SUPFAM" id="SSF55874">
    <property type="entry name" value="ATPase domain of HSP90 chaperone/DNA topoisomerase II/histidine kinase"/>
    <property type="match status" value="1"/>
</dbReference>
<feature type="compositionally biased region" description="Polar residues" evidence="10">
    <location>
        <begin position="486"/>
        <end position="504"/>
    </location>
</feature>
<evidence type="ECO:0000256" key="6">
    <source>
        <dbReference type="ARBA" id="ARBA00022833"/>
    </source>
</evidence>
<proteinExistence type="predicted"/>
<evidence type="ECO:0000256" key="8">
    <source>
        <dbReference type="ARBA" id="ARBA00023242"/>
    </source>
</evidence>
<dbReference type="PROSITE" id="PS51050">
    <property type="entry name" value="ZF_CW"/>
    <property type="match status" value="1"/>
</dbReference>
<dbReference type="Pfam" id="PF23679">
    <property type="entry name" value="UPA-FIIND"/>
    <property type="match status" value="1"/>
</dbReference>
<dbReference type="Pfam" id="PF17942">
    <property type="entry name" value="Morc6_S5"/>
    <property type="match status" value="1"/>
</dbReference>
<evidence type="ECO:0000259" key="13">
    <source>
        <dbReference type="PROSITE" id="PS51830"/>
    </source>
</evidence>
<dbReference type="AlphaFoldDB" id="A0A9D3SP71"/>
<dbReference type="InterPro" id="IPR011029">
    <property type="entry name" value="DEATH-like_dom_sf"/>
</dbReference>
<keyword evidence="5" id="KW-0863">Zinc-finger</keyword>
<sequence length="1120" mass="128651">MAAQTTRGIPLSAVCPRYLHTNSTSHTGPFSAIAELIDNAYDPDVSAKQFWIDKTVIKGQDCLIFMDNGNGMDYDKMHKMLSFGFSDKQTVKGHAPVGLYGNGFKSGSMRLGKDAIVFSKQADTMCVGLLSQTYLERTGAKNVIVPVVKFTNAEHNILYYEECLHDILTYSLFNIKEELLIEFQAINGPCGVDSSGTRIIIWNLHKTSSGELEFDFMKDRYDIRLPIDINDCSKESNKGPEIEISPPQSEYSLRAYTSILYLKPRMQIIVCGKKVKTQLVSKSLAHIIKDTYKPTFLKKGIKITFGYNTGNKEHYGLMMYYKNRLIKAYEPVACQRKANKTGVGVIGVIECNYLNPMHNKQDFEKTEEYRKTIQNVSTKLEEYWKEIRHRRNKIHCTVPVEDDVKKPDQNWVQCDECMRWRKLPDCIDVLCLPEKWFCRMNPDPQFRSCAVEEEPEDSDDEAPRNQKTYKQDERTKKLQQKKRKQSLVNPRSSMPVTPRPSNDASVVILDKSLSTTPKRKKKALDLSQEKSEKKARRKCFDNYIPEFPALISSNPDTADWKDFKPALNDNSDVFSLSLSDEQSFKSTDSVFVDQQNVKVLYLQVMETTRQLQDKLRELKKGLTEMDSLEYEKLTNCCESLQKDLEEIKREIEKVKVTDEDYAAPLKEASNPGREKDSQFRTWKDETQDISESLRFEELRQRMARLLVTFVPALDLEKVINQILSHDIDEISTTDLSLGKGSCTIPTQHSNTKYHTEATDVFTPELLQHCADSGAYRFLCSHAGVFSCKLTNISFDMKRSGEVLYTVESWDNSQLQGMGQFKPAGPLYNIDCSEDSILYLHLPHCEIHTDKNKLELAVAHFSEDNVEIIQPLNITSTHVIFEVHGLSIFGLLKKWIFSENPISAQVLLFYKEIIGNERRRKLHIHLLPGNVPVDKVQEQHQCNTYIQCSSICILTPGKKYRPHCEPYVSQPKVERFGCDFGPNYHPTFEVILNAEVENLTLGLLDETDQEVWEPRQVFLTDESREEVPVEMNEGAAFVDKHRDTLIQRDLPVLEIADTLLTKKHITREMNNEINEATTTQNKMRILYRHLNSRAAKAEFYKILKEKQPDVVDELNLRSNNA</sequence>
<keyword evidence="3" id="KW-0963">Cytoplasm</keyword>
<keyword evidence="6" id="KW-0862">Zinc</keyword>
<dbReference type="GO" id="GO:0042981">
    <property type="term" value="P:regulation of apoptotic process"/>
    <property type="evidence" value="ECO:0007669"/>
    <property type="project" value="InterPro"/>
</dbReference>
<dbReference type="InterPro" id="IPR011124">
    <property type="entry name" value="Znf_CW"/>
</dbReference>
<dbReference type="GO" id="GO:0008270">
    <property type="term" value="F:zinc ion binding"/>
    <property type="evidence" value="ECO:0007669"/>
    <property type="project" value="UniProtKB-KW"/>
</dbReference>
<keyword evidence="8" id="KW-0539">Nucleus</keyword>
<dbReference type="Proteomes" id="UP000824219">
    <property type="component" value="Linkage Group LG06"/>
</dbReference>
<dbReference type="PANTHER" id="PTHR23336:SF17">
    <property type="entry name" value="MORC FAMILY CW-TYPE ZINC FINGER PROTEIN 3"/>
    <property type="match status" value="1"/>
</dbReference>
<evidence type="ECO:0000256" key="2">
    <source>
        <dbReference type="ARBA" id="ARBA00004514"/>
    </source>
</evidence>
<evidence type="ECO:0000256" key="3">
    <source>
        <dbReference type="ARBA" id="ARBA00022490"/>
    </source>
</evidence>
<dbReference type="InterPro" id="IPR041006">
    <property type="entry name" value="Morc_S5"/>
</dbReference>